<evidence type="ECO:0000313" key="2">
    <source>
        <dbReference type="EMBL" id="KAF2788381.1"/>
    </source>
</evidence>
<name>A0A6A6WWT9_9PLEO</name>
<dbReference type="AlphaFoldDB" id="A0A6A6WWT9"/>
<evidence type="ECO:0000313" key="3">
    <source>
        <dbReference type="Proteomes" id="UP000799757"/>
    </source>
</evidence>
<reference evidence="2" key="1">
    <citation type="journal article" date="2020" name="Stud. Mycol.">
        <title>101 Dothideomycetes genomes: a test case for predicting lifestyles and emergence of pathogens.</title>
        <authorList>
            <person name="Haridas S."/>
            <person name="Albert R."/>
            <person name="Binder M."/>
            <person name="Bloem J."/>
            <person name="Labutti K."/>
            <person name="Salamov A."/>
            <person name="Andreopoulos B."/>
            <person name="Baker S."/>
            <person name="Barry K."/>
            <person name="Bills G."/>
            <person name="Bluhm B."/>
            <person name="Cannon C."/>
            <person name="Castanera R."/>
            <person name="Culley D."/>
            <person name="Daum C."/>
            <person name="Ezra D."/>
            <person name="Gonzalez J."/>
            <person name="Henrissat B."/>
            <person name="Kuo A."/>
            <person name="Liang C."/>
            <person name="Lipzen A."/>
            <person name="Lutzoni F."/>
            <person name="Magnuson J."/>
            <person name="Mondo S."/>
            <person name="Nolan M."/>
            <person name="Ohm R."/>
            <person name="Pangilinan J."/>
            <person name="Park H.-J."/>
            <person name="Ramirez L."/>
            <person name="Alfaro M."/>
            <person name="Sun H."/>
            <person name="Tritt A."/>
            <person name="Yoshinaga Y."/>
            <person name="Zwiers L.-H."/>
            <person name="Turgeon B."/>
            <person name="Goodwin S."/>
            <person name="Spatafora J."/>
            <person name="Crous P."/>
            <person name="Grigoriev I."/>
        </authorList>
    </citation>
    <scope>NUCLEOTIDE SEQUENCE</scope>
    <source>
        <strain evidence="2">CBS 109.77</strain>
    </source>
</reference>
<dbReference type="OrthoDB" id="5383784at2759"/>
<evidence type="ECO:0000256" key="1">
    <source>
        <dbReference type="SAM" id="MobiDB-lite"/>
    </source>
</evidence>
<feature type="region of interest" description="Disordered" evidence="1">
    <location>
        <begin position="16"/>
        <end position="44"/>
    </location>
</feature>
<proteinExistence type="predicted"/>
<feature type="region of interest" description="Disordered" evidence="1">
    <location>
        <begin position="443"/>
        <end position="463"/>
    </location>
</feature>
<keyword evidence="3" id="KW-1185">Reference proteome</keyword>
<sequence length="629" mass="69480">MGRQAYLTKIALGRSAFEPSQSSVTPSSGYVQLEPSQQDIPPAARESNINKYTQLYDERGNPINPRAYEHGRRFREAQNDVLSSIGVVQRRRSPSEDLPGSYEERLEQLYNEDSVGNAIARTSMLTENACSWWIGSLRDRILTFRFREAAPFSQIVAAEYQVSGSRLVYGGFASRLLSAFSVQASFNAASELRPLDRLLLALRVSQKTRFIIRKWRKEINLCFRMMIELAFYPFAYHANLQRLGLFPAKQLPYWRAFIPFSKWSPIKPFLLYPVVSATTPTSVMGKFMVGLKAGIMAPLTSPLVFLVLEHFLEQWIYAAIQEATDTTIIHPNNPDLMPPDDGIKYRAAAMVGPRKKSPSVIRNTINNILVAIGWGTVPSSEATDGQPSQAIPTTGVEVPQNLEVGGRQVTNINRLQLPLAHPSSSSDVNGLIVPFNLSGEVVSLPTPPSPTASEASQDDSDPRIRITSREGIVEMEVRLPPHVLATHADISGTTPGSPNQRNIASPIPVGNAETQTYHRVTQLSTEPSQMIGAIFKSQIVGWATMPLRLVTLRLVAGHFVASNPGHIALRHVLAPLPSVHDWSLRSVGLLLSRVALCGAVEVAIDLGLWGIQWMVVQWMGKSFFGWGTL</sequence>
<protein>
    <submittedName>
        <fullName evidence="2">Uncharacterized protein</fullName>
    </submittedName>
</protein>
<feature type="compositionally biased region" description="Polar residues" evidence="1">
    <location>
        <begin position="18"/>
        <end position="39"/>
    </location>
</feature>
<dbReference type="Proteomes" id="UP000799757">
    <property type="component" value="Unassembled WGS sequence"/>
</dbReference>
<organism evidence="2 3">
    <name type="scientific">Melanomma pulvis-pyrius CBS 109.77</name>
    <dbReference type="NCBI Taxonomy" id="1314802"/>
    <lineage>
        <taxon>Eukaryota</taxon>
        <taxon>Fungi</taxon>
        <taxon>Dikarya</taxon>
        <taxon>Ascomycota</taxon>
        <taxon>Pezizomycotina</taxon>
        <taxon>Dothideomycetes</taxon>
        <taxon>Pleosporomycetidae</taxon>
        <taxon>Pleosporales</taxon>
        <taxon>Melanommataceae</taxon>
        <taxon>Melanomma</taxon>
    </lineage>
</organism>
<dbReference type="EMBL" id="MU002221">
    <property type="protein sequence ID" value="KAF2788381.1"/>
    <property type="molecule type" value="Genomic_DNA"/>
</dbReference>
<accession>A0A6A6WWT9</accession>
<gene>
    <name evidence="2" type="ORF">K505DRAFT_255683</name>
</gene>